<proteinExistence type="inferred from homology"/>
<comment type="similarity">
    <text evidence="2">Belongs to the Nudix hydrolase family.</text>
</comment>
<dbReference type="PANTHER" id="PTHR43736">
    <property type="entry name" value="ADP-RIBOSE PYROPHOSPHATASE"/>
    <property type="match status" value="1"/>
</dbReference>
<dbReference type="InterPro" id="IPR054105">
    <property type="entry name" value="WHD_NrtR"/>
</dbReference>
<evidence type="ECO:0000313" key="4">
    <source>
        <dbReference type="EMBL" id="MBF1383243.1"/>
    </source>
</evidence>
<dbReference type="SUPFAM" id="SSF55811">
    <property type="entry name" value="Nudix"/>
    <property type="match status" value="1"/>
</dbReference>
<dbReference type="Gene3D" id="1.10.10.10">
    <property type="entry name" value="Winged helix-like DNA-binding domain superfamily/Winged helix DNA-binding domain"/>
    <property type="match status" value="1"/>
</dbReference>
<dbReference type="InterPro" id="IPR036390">
    <property type="entry name" value="WH_DNA-bd_sf"/>
</dbReference>
<keyword evidence="1 2" id="KW-0378">Hydrolase</keyword>
<dbReference type="Pfam" id="PF00293">
    <property type="entry name" value="NUDIX"/>
    <property type="match status" value="1"/>
</dbReference>
<reference evidence="4" key="1">
    <citation type="submission" date="2020-04" db="EMBL/GenBank/DDBJ databases">
        <title>Deep metagenomics examines the oral microbiome during advanced dental caries in children, revealing novel taxa and co-occurrences with host molecules.</title>
        <authorList>
            <person name="Baker J.L."/>
            <person name="Morton J.T."/>
            <person name="Dinis M."/>
            <person name="Alvarez R."/>
            <person name="Tran N.C."/>
            <person name="Knight R."/>
            <person name="Edlund A."/>
        </authorList>
    </citation>
    <scope>NUCLEOTIDE SEQUENCE</scope>
    <source>
        <strain evidence="4">JCVI_44_bin.5</strain>
    </source>
</reference>
<evidence type="ECO:0000313" key="5">
    <source>
        <dbReference type="Proteomes" id="UP000771736"/>
    </source>
</evidence>
<gene>
    <name evidence="4" type="ORF">HXN26_00055</name>
</gene>
<protein>
    <submittedName>
        <fullName evidence="4">NUDIX hydrolase</fullName>
    </submittedName>
</protein>
<comment type="caution">
    <text evidence="4">The sequence shown here is derived from an EMBL/GenBank/DDBJ whole genome shotgun (WGS) entry which is preliminary data.</text>
</comment>
<organism evidence="4 5">
    <name type="scientific">Prevotella aurantiaca</name>
    <dbReference type="NCBI Taxonomy" id="596085"/>
    <lineage>
        <taxon>Bacteria</taxon>
        <taxon>Pseudomonadati</taxon>
        <taxon>Bacteroidota</taxon>
        <taxon>Bacteroidia</taxon>
        <taxon>Bacteroidales</taxon>
        <taxon>Prevotellaceae</taxon>
        <taxon>Prevotella</taxon>
    </lineage>
</organism>
<evidence type="ECO:0000256" key="2">
    <source>
        <dbReference type="RuleBase" id="RU003476"/>
    </source>
</evidence>
<dbReference type="AlphaFoldDB" id="A0A930MXW1"/>
<dbReference type="InterPro" id="IPR036388">
    <property type="entry name" value="WH-like_DNA-bd_sf"/>
</dbReference>
<dbReference type="Proteomes" id="UP000771736">
    <property type="component" value="Unassembled WGS sequence"/>
</dbReference>
<dbReference type="Gene3D" id="3.90.79.10">
    <property type="entry name" value="Nucleoside Triphosphate Pyrophosphohydrolase"/>
    <property type="match status" value="1"/>
</dbReference>
<dbReference type="SUPFAM" id="SSF46785">
    <property type="entry name" value="Winged helix' DNA-binding domain"/>
    <property type="match status" value="1"/>
</dbReference>
<sequence length="230" mass="26771">MEEKGYTYKYPRPAVTTDCVIFGFDGTKLQVLLVQRGIEPFKGRWAFPGGFMNMDESAEQCAQRELMEETGMKADFMEQFHTFSDPERDPRGRVITIAYYALCKIQEVKGGDDAAKAQWFALEDIPQLAFDHDLLLRNAIKVLRERIHFQPIGFDLLPAKFTMKELQSLYESILDVKFDRANFAKKMLHADLLIKLDETVWPTAKRQANLYSFNIESYNELKQRGFRLEF</sequence>
<feature type="domain" description="Nudix hydrolase" evidence="3">
    <location>
        <begin position="11"/>
        <end position="144"/>
    </location>
</feature>
<dbReference type="GO" id="GO:0016787">
    <property type="term" value="F:hydrolase activity"/>
    <property type="evidence" value="ECO:0007669"/>
    <property type="project" value="UniProtKB-KW"/>
</dbReference>
<dbReference type="InterPro" id="IPR020084">
    <property type="entry name" value="NUDIX_hydrolase_CS"/>
</dbReference>
<dbReference type="PRINTS" id="PR00502">
    <property type="entry name" value="NUDIXFAMILY"/>
</dbReference>
<dbReference type="PANTHER" id="PTHR43736:SF4">
    <property type="entry name" value="SLR1690 PROTEIN"/>
    <property type="match status" value="1"/>
</dbReference>
<dbReference type="PROSITE" id="PS00893">
    <property type="entry name" value="NUDIX_BOX"/>
    <property type="match status" value="1"/>
</dbReference>
<dbReference type="PROSITE" id="PS51462">
    <property type="entry name" value="NUDIX"/>
    <property type="match status" value="1"/>
</dbReference>
<dbReference type="InterPro" id="IPR020476">
    <property type="entry name" value="Nudix_hydrolase"/>
</dbReference>
<dbReference type="InterPro" id="IPR015797">
    <property type="entry name" value="NUDIX_hydrolase-like_dom_sf"/>
</dbReference>
<dbReference type="CDD" id="cd18873">
    <property type="entry name" value="NUDIX_NadM_like"/>
    <property type="match status" value="1"/>
</dbReference>
<evidence type="ECO:0000256" key="1">
    <source>
        <dbReference type="ARBA" id="ARBA00022801"/>
    </source>
</evidence>
<evidence type="ECO:0000259" key="3">
    <source>
        <dbReference type="PROSITE" id="PS51462"/>
    </source>
</evidence>
<accession>A0A930MXW1</accession>
<dbReference type="RefSeq" id="WP_273157993.1">
    <property type="nucleotide sequence ID" value="NZ_CALCFI010000024.1"/>
</dbReference>
<name>A0A930MXW1_9BACT</name>
<dbReference type="InterPro" id="IPR000086">
    <property type="entry name" value="NUDIX_hydrolase_dom"/>
</dbReference>
<dbReference type="EMBL" id="JABZSJ010000001">
    <property type="protein sequence ID" value="MBF1383243.1"/>
    <property type="molecule type" value="Genomic_DNA"/>
</dbReference>
<dbReference type="Pfam" id="PF21906">
    <property type="entry name" value="WHD_NrtR"/>
    <property type="match status" value="1"/>
</dbReference>